<sequence length="106" mass="11427">MSNRVPKIILKSLYESFRTADEAGAREKLALVEGLDIEEGLALAALARKARDFKEFTSLVEAAGSEERQGPLAAAKRLALYAAAESKFPWQSTEPVEPGPVPVPTS</sequence>
<protein>
    <submittedName>
        <fullName evidence="1">Uncharacterized protein</fullName>
    </submittedName>
</protein>
<evidence type="ECO:0000313" key="2">
    <source>
        <dbReference type="Proteomes" id="UP000237968"/>
    </source>
</evidence>
<dbReference type="EMBL" id="PVNK01000119">
    <property type="protein sequence ID" value="PRQ02406.1"/>
    <property type="molecule type" value="Genomic_DNA"/>
</dbReference>
<evidence type="ECO:0000313" key="1">
    <source>
        <dbReference type="EMBL" id="PRQ02406.1"/>
    </source>
</evidence>
<organism evidence="1 2">
    <name type="scientific">Enhygromyxa salina</name>
    <dbReference type="NCBI Taxonomy" id="215803"/>
    <lineage>
        <taxon>Bacteria</taxon>
        <taxon>Pseudomonadati</taxon>
        <taxon>Myxococcota</taxon>
        <taxon>Polyangia</taxon>
        <taxon>Nannocystales</taxon>
        <taxon>Nannocystaceae</taxon>
        <taxon>Enhygromyxa</taxon>
    </lineage>
</organism>
<keyword evidence="2" id="KW-1185">Reference proteome</keyword>
<dbReference type="Proteomes" id="UP000237968">
    <property type="component" value="Unassembled WGS sequence"/>
</dbReference>
<gene>
    <name evidence="1" type="ORF">ENSA5_23330</name>
</gene>
<comment type="caution">
    <text evidence="1">The sequence shown here is derived from an EMBL/GenBank/DDBJ whole genome shotgun (WGS) entry which is preliminary data.</text>
</comment>
<accession>A0A2S9YBM1</accession>
<proteinExistence type="predicted"/>
<name>A0A2S9YBM1_9BACT</name>
<dbReference type="AlphaFoldDB" id="A0A2S9YBM1"/>
<dbReference type="RefSeq" id="WP_106391751.1">
    <property type="nucleotide sequence ID" value="NZ_PVNK01000119.1"/>
</dbReference>
<reference evidence="1 2" key="1">
    <citation type="submission" date="2018-03" db="EMBL/GenBank/DDBJ databases">
        <title>Draft Genome Sequences of the Obligatory Marine Myxobacteria Enhygromyxa salina SWB005.</title>
        <authorList>
            <person name="Poehlein A."/>
            <person name="Moghaddam J.A."/>
            <person name="Harms H."/>
            <person name="Alanjari M."/>
            <person name="Koenig G.M."/>
            <person name="Daniel R."/>
            <person name="Schaeberle T.F."/>
        </authorList>
    </citation>
    <scope>NUCLEOTIDE SEQUENCE [LARGE SCALE GENOMIC DNA]</scope>
    <source>
        <strain evidence="1 2">SWB005</strain>
    </source>
</reference>